<feature type="region of interest" description="Disordered" evidence="1">
    <location>
        <begin position="241"/>
        <end position="319"/>
    </location>
</feature>
<proteinExistence type="predicted"/>
<organism evidence="2 3">
    <name type="scientific">Giardia muris</name>
    <dbReference type="NCBI Taxonomy" id="5742"/>
    <lineage>
        <taxon>Eukaryota</taxon>
        <taxon>Metamonada</taxon>
        <taxon>Diplomonadida</taxon>
        <taxon>Hexamitidae</taxon>
        <taxon>Giardiinae</taxon>
        <taxon>Giardia</taxon>
    </lineage>
</organism>
<reference evidence="2 3" key="1">
    <citation type="submission" date="2019-05" db="EMBL/GenBank/DDBJ databases">
        <title>The compact genome of Giardia muris reveals important steps in the evolution of intestinal protozoan parasites.</title>
        <authorList>
            <person name="Xu F."/>
            <person name="Jimenez-Gonzalez A."/>
            <person name="Einarsson E."/>
            <person name="Astvaldsson A."/>
            <person name="Peirasmaki D."/>
            <person name="Eckmann L."/>
            <person name="Andersson J.O."/>
            <person name="Svard S.G."/>
            <person name="Jerlstrom-Hultqvist J."/>
        </authorList>
    </citation>
    <scope>NUCLEOTIDE SEQUENCE [LARGE SCALE GENOMIC DNA]</scope>
    <source>
        <strain evidence="2 3">Roberts-Thomson</strain>
    </source>
</reference>
<evidence type="ECO:0000256" key="1">
    <source>
        <dbReference type="SAM" id="MobiDB-lite"/>
    </source>
</evidence>
<name>A0A4Z1SPD3_GIAMU</name>
<evidence type="ECO:0000313" key="3">
    <source>
        <dbReference type="Proteomes" id="UP000315496"/>
    </source>
</evidence>
<sequence length="319" mass="35141">MRTFSFSSQVTLKRGQIKYKGPLTVDLDSRRLEIVGRKGVILTGLMYERGYESSSVLYISAMFGGVRETFELDYSSVTARGNARDKSSMAVLLGLLRQSAATNKASPTVPIASPVPRGVNEASPGVPKYRMKPLPKVDLSSHVIFVNSSTSSLVASTDSLVNSYCSLRTFEMPGRSDLTTRYEAQVTSKLPTLSSDSSIPLDTLLPDDAIQEYTDAVESYRTKRIQTVHVAFSLNTQKAQKGLDAQEGQPPIPQLVGESVPTSVSNQDQDQDQDQVQNKQDFQVEEPEAQEKPKQGPPTETLDFDMPEGYFPSVYLPKR</sequence>
<dbReference type="Proteomes" id="UP000315496">
    <property type="component" value="Chromosome 4"/>
</dbReference>
<dbReference type="AlphaFoldDB" id="A0A4Z1SPD3"/>
<evidence type="ECO:0000313" key="2">
    <source>
        <dbReference type="EMBL" id="TNJ26725.1"/>
    </source>
</evidence>
<protein>
    <submittedName>
        <fullName evidence="2">Uncharacterized protein</fullName>
    </submittedName>
</protein>
<keyword evidence="3" id="KW-1185">Reference proteome</keyword>
<dbReference type="VEuPathDB" id="GiardiaDB:GMRT_11716"/>
<accession>A0A4Z1SPD3</accession>
<dbReference type="EMBL" id="VDLU01000004">
    <property type="protein sequence ID" value="TNJ26725.1"/>
    <property type="molecule type" value="Genomic_DNA"/>
</dbReference>
<gene>
    <name evidence="2" type="ORF">GMRT_11716</name>
</gene>
<comment type="caution">
    <text evidence="2">The sequence shown here is derived from an EMBL/GenBank/DDBJ whole genome shotgun (WGS) entry which is preliminary data.</text>
</comment>